<comment type="caution">
    <text evidence="1">The sequence shown here is derived from an EMBL/GenBank/DDBJ whole genome shotgun (WGS) entry which is preliminary data.</text>
</comment>
<gene>
    <name evidence="1" type="ORF">EWV85_01455</name>
</gene>
<protein>
    <submittedName>
        <fullName evidence="1">Uma2 family endonuclease</fullName>
    </submittedName>
</protein>
<dbReference type="GO" id="GO:0004519">
    <property type="term" value="F:endonuclease activity"/>
    <property type="evidence" value="ECO:0007669"/>
    <property type="project" value="UniProtKB-KW"/>
</dbReference>
<organism evidence="1 2">
    <name type="scientific">Microcystis aeruginosa Ma_QC_C_20070703_M131</name>
    <dbReference type="NCBI Taxonomy" id="2486263"/>
    <lineage>
        <taxon>Bacteria</taxon>
        <taxon>Bacillati</taxon>
        <taxon>Cyanobacteriota</taxon>
        <taxon>Cyanophyceae</taxon>
        <taxon>Oscillatoriophycideae</taxon>
        <taxon>Chroococcales</taxon>
        <taxon>Microcystaceae</taxon>
        <taxon>Microcystis</taxon>
    </lineage>
</organism>
<dbReference type="AlphaFoldDB" id="A0A551YMB6"/>
<keyword evidence="1" id="KW-0378">Hydrolase</keyword>
<feature type="non-terminal residue" evidence="1">
    <location>
        <position position="55"/>
    </location>
</feature>
<evidence type="ECO:0000313" key="1">
    <source>
        <dbReference type="EMBL" id="TRT62116.1"/>
    </source>
</evidence>
<keyword evidence="1" id="KW-0540">Nuclease</keyword>
<keyword evidence="1" id="KW-0255">Endonuclease</keyword>
<reference evidence="1 2" key="1">
    <citation type="submission" date="2019-01" db="EMBL/GenBank/DDBJ databases">
        <title>Coherence of Microcystis species and biogeography revealed through population genomics.</title>
        <authorList>
            <person name="Perez-Carrascal O.M."/>
            <person name="Terrat Y."/>
            <person name="Giani A."/>
            <person name="Fortin N."/>
            <person name="Tromas N."/>
            <person name="Shapiro B.J."/>
        </authorList>
    </citation>
    <scope>NUCLEOTIDE SEQUENCE [LARGE SCALE GENOMIC DNA]</scope>
    <source>
        <strain evidence="1">Ma_QC_C_20070703_M131</strain>
    </source>
</reference>
<dbReference type="EMBL" id="SFCA01000017">
    <property type="protein sequence ID" value="TRT62116.1"/>
    <property type="molecule type" value="Genomic_DNA"/>
</dbReference>
<dbReference type="Proteomes" id="UP000316443">
    <property type="component" value="Unassembled WGS sequence"/>
</dbReference>
<proteinExistence type="predicted"/>
<evidence type="ECO:0000313" key="2">
    <source>
        <dbReference type="Proteomes" id="UP000316443"/>
    </source>
</evidence>
<accession>A0A551YMB6</accession>
<sequence>MLLITLNENTLSLSPGSQVIFPHQTWEDYERLLSLRLHKTYPKLYFNRKTQEIRL</sequence>
<name>A0A551YMB6_MICAE</name>